<comment type="caution">
    <text evidence="2">The sequence shown here is derived from an EMBL/GenBank/DDBJ whole genome shotgun (WGS) entry which is preliminary data.</text>
</comment>
<evidence type="ECO:0000313" key="2">
    <source>
        <dbReference type="EMBL" id="TWE09318.1"/>
    </source>
</evidence>
<organism evidence="2 3">
    <name type="scientific">Rudaeicoccus suwonensis</name>
    <dbReference type="NCBI Taxonomy" id="657409"/>
    <lineage>
        <taxon>Bacteria</taxon>
        <taxon>Bacillati</taxon>
        <taxon>Actinomycetota</taxon>
        <taxon>Actinomycetes</taxon>
        <taxon>Micrococcales</taxon>
        <taxon>Dermacoccaceae</taxon>
        <taxon>Rudaeicoccus</taxon>
    </lineage>
</organism>
<accession>A0A561E103</accession>
<sequence>MQFERVAVIGSGVAGLVAAHVLARSAAVTVFEAAGRPGGHAHTHDVIQVDGNKVAIDSGFIVHNDRTYPTLQRLFRELHIPTQPTDMSMSVRSERTGWQYAGGQGAAGIFADPRTSVRPQFVKMLLQVRRFHREATALLDSADDGTLTSIGDWLDDRGFSADFLEHFARPLVAAVWSCDPRDAMGYPARSLLTFLQHHGMLTVTGSPTWRTVTGGSRTYVEAVLAAPAIHLHCNAAVRSVRTFTDRVAVATDDDTAEFDAVVIATHPSVALGMLAEPSATATEILGSMRYSANEAQLHTDTTVLPSAVRARASWNYLLPQTQQDSVLVSYDLTRLMRLPDPQGQRFLVTLGGRHRVDQSQVVATMNYEHPLYDAPFIAAQRRLSELNQPRLAFAGAYHGWGFHEDGALSGLKAAQALGGAW</sequence>
<dbReference type="Gene3D" id="3.50.50.60">
    <property type="entry name" value="FAD/NAD(P)-binding domain"/>
    <property type="match status" value="1"/>
</dbReference>
<evidence type="ECO:0000259" key="1">
    <source>
        <dbReference type="Pfam" id="PF01593"/>
    </source>
</evidence>
<dbReference type="Gene3D" id="3.90.660.20">
    <property type="entry name" value="Protoporphyrinogen oxidase, mitochondrial, domain 2"/>
    <property type="match status" value="1"/>
</dbReference>
<dbReference type="Gene3D" id="1.10.3110.10">
    <property type="entry name" value="protoporphyrinogen ix oxidase, domain 3"/>
    <property type="match status" value="1"/>
</dbReference>
<proteinExistence type="predicted"/>
<dbReference type="Pfam" id="PF01593">
    <property type="entry name" value="Amino_oxidase"/>
    <property type="match status" value="1"/>
</dbReference>
<dbReference type="GO" id="GO:0016491">
    <property type="term" value="F:oxidoreductase activity"/>
    <property type="evidence" value="ECO:0007669"/>
    <property type="project" value="InterPro"/>
</dbReference>
<protein>
    <submittedName>
        <fullName evidence="2">Putative NAD/FAD-binding protein</fullName>
    </submittedName>
</protein>
<dbReference type="RefSeq" id="WP_246104681.1">
    <property type="nucleotide sequence ID" value="NZ_VIVQ01000003.1"/>
</dbReference>
<feature type="domain" description="Amine oxidase" evidence="1">
    <location>
        <begin position="13"/>
        <end position="417"/>
    </location>
</feature>
<dbReference type="PANTHER" id="PTHR42923">
    <property type="entry name" value="PROTOPORPHYRINOGEN OXIDASE"/>
    <property type="match status" value="1"/>
</dbReference>
<dbReference type="SUPFAM" id="SSF51905">
    <property type="entry name" value="FAD/NAD(P)-binding domain"/>
    <property type="match status" value="1"/>
</dbReference>
<name>A0A561E103_9MICO</name>
<keyword evidence="3" id="KW-1185">Reference proteome</keyword>
<reference evidence="2 3" key="1">
    <citation type="submission" date="2019-06" db="EMBL/GenBank/DDBJ databases">
        <title>Sequencing the genomes of 1000 actinobacteria strains.</title>
        <authorList>
            <person name="Klenk H.-P."/>
        </authorList>
    </citation>
    <scope>NUCLEOTIDE SEQUENCE [LARGE SCALE GENOMIC DNA]</scope>
    <source>
        <strain evidence="2 3">DSM 19560</strain>
    </source>
</reference>
<dbReference type="AlphaFoldDB" id="A0A561E103"/>
<dbReference type="InterPro" id="IPR002937">
    <property type="entry name" value="Amino_oxidase"/>
</dbReference>
<dbReference type="EMBL" id="VIVQ01000003">
    <property type="protein sequence ID" value="TWE09318.1"/>
    <property type="molecule type" value="Genomic_DNA"/>
</dbReference>
<evidence type="ECO:0000313" key="3">
    <source>
        <dbReference type="Proteomes" id="UP000318297"/>
    </source>
</evidence>
<dbReference type="Proteomes" id="UP000318297">
    <property type="component" value="Unassembled WGS sequence"/>
</dbReference>
<gene>
    <name evidence="2" type="ORF">BKA23_3018</name>
</gene>
<dbReference type="PANTHER" id="PTHR42923:SF17">
    <property type="entry name" value="AMINE OXIDASE DOMAIN-CONTAINING PROTEIN"/>
    <property type="match status" value="1"/>
</dbReference>
<dbReference type="InterPro" id="IPR050464">
    <property type="entry name" value="Zeta_carotene_desat/Oxidored"/>
</dbReference>
<dbReference type="InterPro" id="IPR036188">
    <property type="entry name" value="FAD/NAD-bd_sf"/>
</dbReference>